<dbReference type="AlphaFoldDB" id="A0A6H1ZH34"/>
<feature type="compositionally biased region" description="Gly residues" evidence="1">
    <location>
        <begin position="352"/>
        <end position="365"/>
    </location>
</feature>
<evidence type="ECO:0000313" key="2">
    <source>
        <dbReference type="EMBL" id="QJA46637.1"/>
    </source>
</evidence>
<organism evidence="2">
    <name type="scientific">viral metagenome</name>
    <dbReference type="NCBI Taxonomy" id="1070528"/>
    <lineage>
        <taxon>unclassified sequences</taxon>
        <taxon>metagenomes</taxon>
        <taxon>organismal metagenomes</taxon>
    </lineage>
</organism>
<dbReference type="EMBL" id="MT144017">
    <property type="protein sequence ID" value="QJA46637.1"/>
    <property type="molecule type" value="Genomic_DNA"/>
</dbReference>
<feature type="region of interest" description="Disordered" evidence="1">
    <location>
        <begin position="116"/>
        <end position="141"/>
    </location>
</feature>
<protein>
    <submittedName>
        <fullName evidence="2">Uncharacterized protein</fullName>
    </submittedName>
</protein>
<accession>A0A6H1ZH34</accession>
<feature type="region of interest" description="Disordered" evidence="1">
    <location>
        <begin position="1"/>
        <end position="22"/>
    </location>
</feature>
<name>A0A6H1ZH34_9ZZZZ</name>
<feature type="region of interest" description="Disordered" evidence="1">
    <location>
        <begin position="349"/>
        <end position="370"/>
    </location>
</feature>
<proteinExistence type="predicted"/>
<sequence>MPTPRATLFNPADPNPTTGRRAIDIGSDQERQLFAAGWKLETPTQSYTSFQNPTREITKGAGVDLYASEGGVNTLIPGPSKIQGYANQGYADTRRQLDISQLPATQAGPGGQMVVGGGAGSGSGSGAAGPSSGTGGTGGSGNIYQRFNDSVNMILMGMKGGDNFDLIKRRNDIIQAKFKNDAALTPERLRHLSPEQQQSLRSMDKNTAQAQVTDLNSAIEARNSANKQNYDMAIDMIDRAERAAKLGYEMSQDEQKQAREGHAFMLETLGSRYIEAMSPENRRNVEKSLKIQPGSLDGLEKALKEQESQVDYGPGTIGQYQLYAQQEQAAGRTPMLYDAWLTWDENRKAKAAGGGGSGSGSGSGLPKGFDTDAQTQLNNLAQGKAQWAEAFWTMKSQYPNVPDATIDTFLNKPKWSQEGAYEKFKDNNKEKGISYETDTYIFYSDGSFEAKPQ</sequence>
<gene>
    <name evidence="2" type="ORF">TM448A00481_0013</name>
</gene>
<reference evidence="2" key="1">
    <citation type="submission" date="2020-03" db="EMBL/GenBank/DDBJ databases">
        <title>The deep terrestrial virosphere.</title>
        <authorList>
            <person name="Holmfeldt K."/>
            <person name="Nilsson E."/>
            <person name="Simone D."/>
            <person name="Lopez-Fernandez M."/>
            <person name="Wu X."/>
            <person name="de Brujin I."/>
            <person name="Lundin D."/>
            <person name="Andersson A."/>
            <person name="Bertilsson S."/>
            <person name="Dopson M."/>
        </authorList>
    </citation>
    <scope>NUCLEOTIDE SEQUENCE</scope>
    <source>
        <strain evidence="2">TM448A00481</strain>
    </source>
</reference>
<evidence type="ECO:0000256" key="1">
    <source>
        <dbReference type="SAM" id="MobiDB-lite"/>
    </source>
</evidence>